<sequence>MSRPVGNVRTLKAWQQKIRQRAADLFDSLDECPSNQRHWKESLNMHHLRECEAQMRIALAAIDGLTSQAIERHMNGDIR</sequence>
<protein>
    <submittedName>
        <fullName evidence="1">Uncharacterized protein</fullName>
    </submittedName>
</protein>
<accession>A0ABZ2J7S6</accession>
<dbReference type="EMBL" id="CP146691">
    <property type="protein sequence ID" value="WWY19101.1"/>
    <property type="molecule type" value="Genomic_DNA"/>
</dbReference>
<reference evidence="1 2" key="1">
    <citation type="submission" date="2024-03" db="EMBL/GenBank/DDBJ databases">
        <title>Pseudomonas juntendi.</title>
        <authorList>
            <person name="Liu Y."/>
        </authorList>
    </citation>
    <scope>NUCLEOTIDE SEQUENCE [LARGE SCALE GENOMIC DNA]</scope>
    <source>
        <strain evidence="1 2">L4046hy</strain>
    </source>
</reference>
<evidence type="ECO:0000313" key="1">
    <source>
        <dbReference type="EMBL" id="WWY19101.1"/>
    </source>
</evidence>
<evidence type="ECO:0000313" key="2">
    <source>
        <dbReference type="Proteomes" id="UP001375228"/>
    </source>
</evidence>
<gene>
    <name evidence="1" type="ORF">V9385_15645</name>
</gene>
<organism evidence="1 2">
    <name type="scientific">Pseudomonas juntendi</name>
    <dbReference type="NCBI Taxonomy" id="2666183"/>
    <lineage>
        <taxon>Bacteria</taxon>
        <taxon>Pseudomonadati</taxon>
        <taxon>Pseudomonadota</taxon>
        <taxon>Gammaproteobacteria</taxon>
        <taxon>Pseudomonadales</taxon>
        <taxon>Pseudomonadaceae</taxon>
        <taxon>Pseudomonas</taxon>
    </lineage>
</organism>
<dbReference type="Proteomes" id="UP001375228">
    <property type="component" value="Chromosome"/>
</dbReference>
<name>A0ABZ2J7S6_9PSED</name>
<proteinExistence type="predicted"/>
<keyword evidence="2" id="KW-1185">Reference proteome</keyword>
<dbReference type="RefSeq" id="WP_338756788.1">
    <property type="nucleotide sequence ID" value="NZ_CP146691.1"/>
</dbReference>